<dbReference type="PANTHER" id="PTHR45510:SF1">
    <property type="entry name" value="RHODANESE-LIKE DOMAIN-CONTAINING PROTEIN 10"/>
    <property type="match status" value="1"/>
</dbReference>
<sequence>MAIQIHINLLPISSSRNRTTLRIEKQKNLRAAGVQVNAALGGAKRLIESGAVRAIQPKDAAMAINSEGFKLLDVRPEWETAKARVIGSLHAPLFIKDADGGPITLLKRWVHFGYIGLWTGQQFTTVNPLFLPQVETAVPDRDALLLVACGDGLRSMMAASKLHEAGYKNLGWLAGGFSRARDGDFHVEGTEKLQYATIGGASYYFLKLLLLLQGEGNAN</sequence>
<evidence type="ECO:0000313" key="2">
    <source>
        <dbReference type="EMBL" id="GMH09194.1"/>
    </source>
</evidence>
<dbReference type="GO" id="GO:0009507">
    <property type="term" value="C:chloroplast"/>
    <property type="evidence" value="ECO:0007669"/>
    <property type="project" value="TreeGrafter"/>
</dbReference>
<evidence type="ECO:0000313" key="3">
    <source>
        <dbReference type="Proteomes" id="UP001279734"/>
    </source>
</evidence>
<dbReference type="AlphaFoldDB" id="A0AAD3XLW4"/>
<dbReference type="EMBL" id="BSYO01000009">
    <property type="protein sequence ID" value="GMH09194.1"/>
    <property type="molecule type" value="Genomic_DNA"/>
</dbReference>
<dbReference type="PROSITE" id="PS50206">
    <property type="entry name" value="RHODANESE_3"/>
    <property type="match status" value="1"/>
</dbReference>
<reference evidence="2" key="1">
    <citation type="submission" date="2023-05" db="EMBL/GenBank/DDBJ databases">
        <title>Nepenthes gracilis genome sequencing.</title>
        <authorList>
            <person name="Fukushima K."/>
        </authorList>
    </citation>
    <scope>NUCLEOTIDE SEQUENCE</scope>
    <source>
        <strain evidence="2">SING2019-196</strain>
    </source>
</reference>
<gene>
    <name evidence="2" type="ORF">Nepgr_011034</name>
</gene>
<dbReference type="Proteomes" id="UP001279734">
    <property type="component" value="Unassembled WGS sequence"/>
</dbReference>
<dbReference type="InterPro" id="IPR044614">
    <property type="entry name" value="STR10"/>
</dbReference>
<accession>A0AAD3XLW4</accession>
<dbReference type="Gene3D" id="3.40.250.10">
    <property type="entry name" value="Rhodanese-like domain"/>
    <property type="match status" value="1"/>
</dbReference>
<dbReference type="FunFam" id="3.40.250.10:FF:000047">
    <property type="entry name" value="Rhodanese-like domain-containing protein 10"/>
    <property type="match status" value="1"/>
</dbReference>
<evidence type="ECO:0000259" key="1">
    <source>
        <dbReference type="PROSITE" id="PS50206"/>
    </source>
</evidence>
<keyword evidence="3" id="KW-1185">Reference proteome</keyword>
<dbReference type="SMART" id="SM00450">
    <property type="entry name" value="RHOD"/>
    <property type="match status" value="1"/>
</dbReference>
<dbReference type="PANTHER" id="PTHR45510">
    <property type="entry name" value="RHODANESE-LIKE DOMAIN-CONTAINING PROTEIN 10"/>
    <property type="match status" value="1"/>
</dbReference>
<dbReference type="SUPFAM" id="SSF52821">
    <property type="entry name" value="Rhodanese/Cell cycle control phosphatase"/>
    <property type="match status" value="1"/>
</dbReference>
<comment type="caution">
    <text evidence="2">The sequence shown here is derived from an EMBL/GenBank/DDBJ whole genome shotgun (WGS) entry which is preliminary data.</text>
</comment>
<organism evidence="2 3">
    <name type="scientific">Nepenthes gracilis</name>
    <name type="common">Slender pitcher plant</name>
    <dbReference type="NCBI Taxonomy" id="150966"/>
    <lineage>
        <taxon>Eukaryota</taxon>
        <taxon>Viridiplantae</taxon>
        <taxon>Streptophyta</taxon>
        <taxon>Embryophyta</taxon>
        <taxon>Tracheophyta</taxon>
        <taxon>Spermatophyta</taxon>
        <taxon>Magnoliopsida</taxon>
        <taxon>eudicotyledons</taxon>
        <taxon>Gunneridae</taxon>
        <taxon>Pentapetalae</taxon>
        <taxon>Caryophyllales</taxon>
        <taxon>Nepenthaceae</taxon>
        <taxon>Nepenthes</taxon>
    </lineage>
</organism>
<feature type="domain" description="Rhodanese" evidence="1">
    <location>
        <begin position="65"/>
        <end position="189"/>
    </location>
</feature>
<proteinExistence type="predicted"/>
<dbReference type="InterPro" id="IPR001763">
    <property type="entry name" value="Rhodanese-like_dom"/>
</dbReference>
<dbReference type="InterPro" id="IPR036873">
    <property type="entry name" value="Rhodanese-like_dom_sf"/>
</dbReference>
<dbReference type="Pfam" id="PF00581">
    <property type="entry name" value="Rhodanese"/>
    <property type="match status" value="1"/>
</dbReference>
<protein>
    <recommendedName>
        <fullName evidence="1">Rhodanese domain-containing protein</fullName>
    </recommendedName>
</protein>
<dbReference type="CDD" id="cd00158">
    <property type="entry name" value="RHOD"/>
    <property type="match status" value="1"/>
</dbReference>
<name>A0AAD3XLW4_NEPGR</name>